<evidence type="ECO:0000256" key="1">
    <source>
        <dbReference type="ARBA" id="ARBA00004196"/>
    </source>
</evidence>
<dbReference type="Gene3D" id="3.40.190.170">
    <property type="entry name" value="Bacterial extracellular solute-binding protein, family 7"/>
    <property type="match status" value="1"/>
</dbReference>
<comment type="similarity">
    <text evidence="2">Belongs to the bacterial solute-binding protein 7 family.</text>
</comment>
<dbReference type="OrthoDB" id="9776801at2"/>
<dbReference type="Proteomes" id="UP000008898">
    <property type="component" value="Chromosome"/>
</dbReference>
<name>G0LBG8_ZOBGA</name>
<dbReference type="PANTHER" id="PTHR33376">
    <property type="match status" value="1"/>
</dbReference>
<dbReference type="HOGENOM" id="CLU_036176_1_3_10"/>
<keyword evidence="4" id="KW-0732">Signal</keyword>
<dbReference type="GO" id="GO:0055085">
    <property type="term" value="P:transmembrane transport"/>
    <property type="evidence" value="ECO:0007669"/>
    <property type="project" value="InterPro"/>
</dbReference>
<evidence type="ECO:0000256" key="4">
    <source>
        <dbReference type="ARBA" id="ARBA00022729"/>
    </source>
</evidence>
<comment type="subcellular location">
    <subcellularLocation>
        <location evidence="1">Cell envelope</location>
    </subcellularLocation>
</comment>
<dbReference type="InterPro" id="IPR018389">
    <property type="entry name" value="DctP_fam"/>
</dbReference>
<dbReference type="EMBL" id="FP476056">
    <property type="protein sequence ID" value="CAZ96100.1"/>
    <property type="molecule type" value="Genomic_DNA"/>
</dbReference>
<organism evidence="5 6">
    <name type="scientific">Zobellia galactanivorans (strain DSM 12802 / CCUG 47099 / CIP 106680 / NCIMB 13871 / Dsij)</name>
    <dbReference type="NCBI Taxonomy" id="63186"/>
    <lineage>
        <taxon>Bacteria</taxon>
        <taxon>Pseudomonadati</taxon>
        <taxon>Bacteroidota</taxon>
        <taxon>Flavobacteriia</taxon>
        <taxon>Flavobacteriales</taxon>
        <taxon>Flavobacteriaceae</taxon>
        <taxon>Zobellia</taxon>
    </lineage>
</organism>
<dbReference type="KEGG" id="zga:ZOBELLIA_2007"/>
<dbReference type="CDD" id="cd13603">
    <property type="entry name" value="PBP2_TRAP_Siap_TeaA_like"/>
    <property type="match status" value="1"/>
</dbReference>
<dbReference type="GO" id="GO:0030288">
    <property type="term" value="C:outer membrane-bounded periplasmic space"/>
    <property type="evidence" value="ECO:0007669"/>
    <property type="project" value="InterPro"/>
</dbReference>
<dbReference type="InterPro" id="IPR004682">
    <property type="entry name" value="TRAP_DctP"/>
</dbReference>
<sequence length="336" mass="38752">MFDRRWFRPVFKKALPCLFALLSLSGCKPDKDEPEFLLRTALLVNEEHTWYKAFVYFGEILEERSKGRIKVEVYPSEQLAKEIEAIRLIQADVIDMTTTGSTLTNWFEVATFCELPFLMQDSTDMNRYINGPIGKLMEEEMINKSGLRPLGHFERGPRHLTSNRPIRHPDDLKGLIVRVPNVPSFVTLWKALGAKPTPMAFSEVFTSLQQGTIEAQENPFALINNAGFAEVQKYLNLTGHVMSWVYPVMGEKQFQRLPPDLKEIFLEAAKDMQAYEHRLFLENEKKVQDALKAKGMEFIEVDKEAFQQKCEEAIYNSLSPEMQKIYDQLKVEKDAS</sequence>
<dbReference type="PANTHER" id="PTHR33376:SF4">
    <property type="entry name" value="SIALIC ACID-BINDING PERIPLASMIC PROTEIN SIAP"/>
    <property type="match status" value="1"/>
</dbReference>
<keyword evidence="6" id="KW-1185">Reference proteome</keyword>
<dbReference type="STRING" id="63186.ZOBELLIA_2007"/>
<dbReference type="PIRSF" id="PIRSF006470">
    <property type="entry name" value="DctB"/>
    <property type="match status" value="1"/>
</dbReference>
<keyword evidence="3" id="KW-0813">Transport</keyword>
<proteinExistence type="inferred from homology"/>
<evidence type="ECO:0000256" key="2">
    <source>
        <dbReference type="ARBA" id="ARBA00009023"/>
    </source>
</evidence>
<dbReference type="NCBIfam" id="NF037995">
    <property type="entry name" value="TRAP_S1"/>
    <property type="match status" value="1"/>
</dbReference>
<reference evidence="5 6" key="2">
    <citation type="journal article" date="2012" name="Environ. Microbiol.">
        <title>Characterization of the first alginolytic operons in a marine bacterium: from their emergence in marine Flavobacteriia to their independent transfers to marine Proteobacteria and human gut Bacteroides.</title>
        <authorList>
            <person name="Thomas F."/>
            <person name="Barbeyron T."/>
            <person name="Tonon T."/>
            <person name="Genicot S."/>
            <person name="Czjzek M."/>
            <person name="Michel G."/>
        </authorList>
    </citation>
    <scope>NUCLEOTIDE SEQUENCE [LARGE SCALE GENOMIC DNA]</scope>
    <source>
        <strain evidence="6">DSM 12802 / CCUG 47099 / CIP 106680 / NCIMB 13871 / Dsij</strain>
    </source>
</reference>
<dbReference type="RefSeq" id="WP_013993366.1">
    <property type="nucleotide sequence ID" value="NC_015844.1"/>
</dbReference>
<reference evidence="6" key="1">
    <citation type="submission" date="2009-07" db="EMBL/GenBank/DDBJ databases">
        <title>Complete genome sequence of Zobellia galactanivorans Dsij.</title>
        <authorList>
            <consortium name="Genoscope - CEA"/>
        </authorList>
    </citation>
    <scope>NUCLEOTIDE SEQUENCE [LARGE SCALE GENOMIC DNA]</scope>
    <source>
        <strain evidence="6">DSM 12802 / CCUG 47099 / CIP 106680 / NCIMB 13871 / Dsij</strain>
    </source>
</reference>
<dbReference type="NCBIfam" id="TIGR00787">
    <property type="entry name" value="dctP"/>
    <property type="match status" value="1"/>
</dbReference>
<gene>
    <name evidence="5" type="ordered locus">zobellia_2007</name>
</gene>
<evidence type="ECO:0000313" key="5">
    <source>
        <dbReference type="EMBL" id="CAZ96100.1"/>
    </source>
</evidence>
<dbReference type="PROSITE" id="PS51257">
    <property type="entry name" value="PROKAR_LIPOPROTEIN"/>
    <property type="match status" value="1"/>
</dbReference>
<dbReference type="Pfam" id="PF03480">
    <property type="entry name" value="DctP"/>
    <property type="match status" value="1"/>
</dbReference>
<accession>G0LBG8</accession>
<dbReference type="AlphaFoldDB" id="G0LBG8"/>
<dbReference type="PATRIC" id="fig|63186.3.peg.1977"/>
<protein>
    <submittedName>
        <fullName evidence="5">TRAP transporter, substrate-binding periplasmic subunit</fullName>
    </submittedName>
</protein>
<evidence type="ECO:0000256" key="3">
    <source>
        <dbReference type="ARBA" id="ARBA00022448"/>
    </source>
</evidence>
<evidence type="ECO:0000313" key="6">
    <source>
        <dbReference type="Proteomes" id="UP000008898"/>
    </source>
</evidence>
<dbReference type="InterPro" id="IPR038404">
    <property type="entry name" value="TRAP_DctP_sf"/>
</dbReference>